<dbReference type="PRINTS" id="PR00081">
    <property type="entry name" value="GDHRDH"/>
</dbReference>
<evidence type="ECO:0000313" key="5">
    <source>
        <dbReference type="Proteomes" id="UP000570166"/>
    </source>
</evidence>
<comment type="similarity">
    <text evidence="1 3">Belongs to the short-chain dehydrogenases/reductases (SDR) family.</text>
</comment>
<dbReference type="InterPro" id="IPR002347">
    <property type="entry name" value="SDR_fam"/>
</dbReference>
<dbReference type="PANTHER" id="PTHR45024:SF2">
    <property type="entry name" value="SCP2 DOMAIN-CONTAINING PROTEIN"/>
    <property type="match status" value="1"/>
</dbReference>
<organism evidence="4 5">
    <name type="scientific">Sphingomonas chungangi</name>
    <dbReference type="NCBI Taxonomy" id="2683589"/>
    <lineage>
        <taxon>Bacteria</taxon>
        <taxon>Pseudomonadati</taxon>
        <taxon>Pseudomonadota</taxon>
        <taxon>Alphaproteobacteria</taxon>
        <taxon>Sphingomonadales</taxon>
        <taxon>Sphingomonadaceae</taxon>
        <taxon>Sphingomonas</taxon>
    </lineage>
</organism>
<reference evidence="4 5" key="1">
    <citation type="submission" date="2020-07" db="EMBL/GenBank/DDBJ databases">
        <authorList>
            <person name="Sun Q."/>
        </authorList>
    </citation>
    <scope>NUCLEOTIDE SEQUENCE [LARGE SCALE GENOMIC DNA]</scope>
    <source>
        <strain evidence="4 5">CGMCC 1.13654</strain>
    </source>
</reference>
<dbReference type="Gene3D" id="3.40.50.720">
    <property type="entry name" value="NAD(P)-binding Rossmann-like Domain"/>
    <property type="match status" value="1"/>
</dbReference>
<dbReference type="InterPro" id="IPR051687">
    <property type="entry name" value="Peroxisomal_Beta-Oxidation"/>
</dbReference>
<dbReference type="PROSITE" id="PS00061">
    <property type="entry name" value="ADH_SHORT"/>
    <property type="match status" value="1"/>
</dbReference>
<dbReference type="InterPro" id="IPR036291">
    <property type="entry name" value="NAD(P)-bd_dom_sf"/>
</dbReference>
<accession>A0A838L5P1</accession>
<evidence type="ECO:0000256" key="3">
    <source>
        <dbReference type="RuleBase" id="RU000363"/>
    </source>
</evidence>
<dbReference type="Proteomes" id="UP000570166">
    <property type="component" value="Unassembled WGS sequence"/>
</dbReference>
<dbReference type="FunFam" id="3.40.50.720:FF:000084">
    <property type="entry name" value="Short-chain dehydrogenase reductase"/>
    <property type="match status" value="1"/>
</dbReference>
<dbReference type="PANTHER" id="PTHR45024">
    <property type="entry name" value="DEHYDROGENASES, SHORT CHAIN"/>
    <property type="match status" value="1"/>
</dbReference>
<evidence type="ECO:0000313" key="4">
    <source>
        <dbReference type="EMBL" id="MBA2933779.1"/>
    </source>
</evidence>
<comment type="caution">
    <text evidence="4">The sequence shown here is derived from an EMBL/GenBank/DDBJ whole genome shotgun (WGS) entry which is preliminary data.</text>
</comment>
<dbReference type="EMBL" id="JACEIB010000003">
    <property type="protein sequence ID" value="MBA2933779.1"/>
    <property type="molecule type" value="Genomic_DNA"/>
</dbReference>
<dbReference type="PRINTS" id="PR00080">
    <property type="entry name" value="SDRFAMILY"/>
</dbReference>
<dbReference type="InterPro" id="IPR020904">
    <property type="entry name" value="Sc_DH/Rdtase_CS"/>
</dbReference>
<name>A0A838L5P1_9SPHN</name>
<dbReference type="GO" id="GO:0016491">
    <property type="term" value="F:oxidoreductase activity"/>
    <property type="evidence" value="ECO:0007669"/>
    <property type="project" value="UniProtKB-KW"/>
</dbReference>
<dbReference type="AlphaFoldDB" id="A0A838L5P1"/>
<evidence type="ECO:0000256" key="2">
    <source>
        <dbReference type="ARBA" id="ARBA00023002"/>
    </source>
</evidence>
<keyword evidence="5" id="KW-1185">Reference proteome</keyword>
<proteinExistence type="inferred from homology"/>
<sequence length="321" mass="33694">MRPLEGRIAIVTGAGQPVSLGRSHALALADAGAKVIVNDNGSAPDGSGADTTLAEIVAREIRERGGEAVASTDSVATSEGAEAIVATALDAFGRVDILVNNAGNQRMALIWEASDEDFDSLIAVHLRGTFLMTRAVAKPMMAQASGVIVNTASTAGLGMYGNAIYAAAKEGVIGFTRSVARDLGPHGIRCNAIRPGAVSRMRADPRAAELAREAEEEHGFPCAWNQFLVRDMIQSVQDAPATDLDPGHVANIVVWLCSDAADAFNGRSFRTAGGELALMTDPDFERSLFLAGGWTYESLCAPQVSAYFTRGIANRFRGVSA</sequence>
<evidence type="ECO:0000256" key="1">
    <source>
        <dbReference type="ARBA" id="ARBA00006484"/>
    </source>
</evidence>
<gene>
    <name evidence="4" type="ORF">HZF05_06660</name>
</gene>
<keyword evidence="2" id="KW-0560">Oxidoreductase</keyword>
<dbReference type="SUPFAM" id="SSF51735">
    <property type="entry name" value="NAD(P)-binding Rossmann-fold domains"/>
    <property type="match status" value="1"/>
</dbReference>
<protein>
    <submittedName>
        <fullName evidence="4">SDR family NAD(P)-dependent oxidoreductase</fullName>
    </submittedName>
</protein>
<dbReference type="RefSeq" id="WP_160363577.1">
    <property type="nucleotide sequence ID" value="NZ_JACEIB010000003.1"/>
</dbReference>
<dbReference type="Pfam" id="PF00106">
    <property type="entry name" value="adh_short"/>
    <property type="match status" value="1"/>
</dbReference>